<dbReference type="GO" id="GO:0005524">
    <property type="term" value="F:ATP binding"/>
    <property type="evidence" value="ECO:0007669"/>
    <property type="project" value="UniProtKB-UniRule"/>
</dbReference>
<evidence type="ECO:0000256" key="1">
    <source>
        <dbReference type="PROSITE-ProRule" id="PRU10141"/>
    </source>
</evidence>
<keyword evidence="3" id="KW-1185">Reference proteome</keyword>
<evidence type="ECO:0000313" key="3">
    <source>
        <dbReference type="Proteomes" id="UP000324632"/>
    </source>
</evidence>
<keyword evidence="1" id="KW-0547">Nucleotide-binding</keyword>
<dbReference type="InterPro" id="IPR011009">
    <property type="entry name" value="Kinase-like_dom_sf"/>
</dbReference>
<dbReference type="EMBL" id="SOYY01000103">
    <property type="protein sequence ID" value="KAA0701424.1"/>
    <property type="molecule type" value="Genomic_DNA"/>
</dbReference>
<accession>A0A5A9MS78</accession>
<sequence length="75" mass="8235">MSQKERPIFYRQDLNKTIWEVPERYKSLSPVGSGAYGSVCSAYDAKSDLKIAVKKLSGRSSLSSTPSARTENCGC</sequence>
<dbReference type="SUPFAM" id="SSF56112">
    <property type="entry name" value="Protein kinase-like (PK-like)"/>
    <property type="match status" value="1"/>
</dbReference>
<keyword evidence="2" id="KW-0418">Kinase</keyword>
<feature type="binding site" evidence="1">
    <location>
        <position position="55"/>
    </location>
    <ligand>
        <name>ATP</name>
        <dbReference type="ChEBI" id="CHEBI:30616"/>
    </ligand>
</feature>
<protein>
    <submittedName>
        <fullName evidence="2">Mitogen-activated protein kinase 14B</fullName>
    </submittedName>
</protein>
<dbReference type="Proteomes" id="UP000324632">
    <property type="component" value="Unassembled WGS sequence"/>
</dbReference>
<comment type="caution">
    <text evidence="2">The sequence shown here is derived from an EMBL/GenBank/DDBJ whole genome shotgun (WGS) entry which is preliminary data.</text>
</comment>
<reference evidence="2 3" key="1">
    <citation type="journal article" date="2019" name="Mol. Ecol. Resour.">
        <title>Chromosome-level genome assembly of Triplophysa tibetana, a fish adapted to the harsh high-altitude environment of the Tibetan Plateau.</title>
        <authorList>
            <person name="Yang X."/>
            <person name="Liu H."/>
            <person name="Ma Z."/>
            <person name="Zou Y."/>
            <person name="Zou M."/>
            <person name="Mao Y."/>
            <person name="Li X."/>
            <person name="Wang H."/>
            <person name="Chen T."/>
            <person name="Wang W."/>
            <person name="Yang R."/>
        </authorList>
    </citation>
    <scope>NUCLEOTIDE SEQUENCE [LARGE SCALE GENOMIC DNA]</scope>
    <source>
        <strain evidence="2">TTIB1903HZAU</strain>
        <tissue evidence="2">Muscle</tissue>
    </source>
</reference>
<dbReference type="AlphaFoldDB" id="A0A5A9MS78"/>
<dbReference type="InterPro" id="IPR017441">
    <property type="entry name" value="Protein_kinase_ATP_BS"/>
</dbReference>
<dbReference type="PROSITE" id="PS00107">
    <property type="entry name" value="PROTEIN_KINASE_ATP"/>
    <property type="match status" value="1"/>
</dbReference>
<evidence type="ECO:0000313" key="2">
    <source>
        <dbReference type="EMBL" id="KAA0701424.1"/>
    </source>
</evidence>
<dbReference type="GO" id="GO:0016301">
    <property type="term" value="F:kinase activity"/>
    <property type="evidence" value="ECO:0007669"/>
    <property type="project" value="UniProtKB-KW"/>
</dbReference>
<keyword evidence="2" id="KW-0808">Transferase</keyword>
<keyword evidence="1" id="KW-0067">ATP-binding</keyword>
<organism evidence="2 3">
    <name type="scientific">Triplophysa tibetana</name>
    <dbReference type="NCBI Taxonomy" id="1572043"/>
    <lineage>
        <taxon>Eukaryota</taxon>
        <taxon>Metazoa</taxon>
        <taxon>Chordata</taxon>
        <taxon>Craniata</taxon>
        <taxon>Vertebrata</taxon>
        <taxon>Euteleostomi</taxon>
        <taxon>Actinopterygii</taxon>
        <taxon>Neopterygii</taxon>
        <taxon>Teleostei</taxon>
        <taxon>Ostariophysi</taxon>
        <taxon>Cypriniformes</taxon>
        <taxon>Nemacheilidae</taxon>
        <taxon>Triplophysa</taxon>
    </lineage>
</organism>
<dbReference type="Gene3D" id="3.30.200.20">
    <property type="entry name" value="Phosphorylase Kinase, domain 1"/>
    <property type="match status" value="1"/>
</dbReference>
<gene>
    <name evidence="2" type="ORF">E1301_Tti024088</name>
</gene>
<name>A0A5A9MS78_9TELE</name>
<proteinExistence type="predicted"/>